<evidence type="ECO:0000256" key="2">
    <source>
        <dbReference type="ARBA" id="ARBA00022552"/>
    </source>
</evidence>
<dbReference type="GeneTree" id="ENSGT00390000015930"/>
<keyword evidence="4" id="KW-0547">Nucleotide-binding</keyword>
<evidence type="ECO:0000313" key="8">
    <source>
        <dbReference type="Ensembl" id="ENSANAP00000026310.1"/>
    </source>
</evidence>
<dbReference type="GO" id="GO:0005634">
    <property type="term" value="C:nucleus"/>
    <property type="evidence" value="ECO:0007669"/>
    <property type="project" value="TreeGrafter"/>
</dbReference>
<organism evidence="8 9">
    <name type="scientific">Aotus nancymaae</name>
    <name type="common">Ma's night monkey</name>
    <dbReference type="NCBI Taxonomy" id="37293"/>
    <lineage>
        <taxon>Eukaryota</taxon>
        <taxon>Metazoa</taxon>
        <taxon>Chordata</taxon>
        <taxon>Craniata</taxon>
        <taxon>Vertebrata</taxon>
        <taxon>Euteleostomi</taxon>
        <taxon>Mammalia</taxon>
        <taxon>Eutheria</taxon>
        <taxon>Euarchontoglires</taxon>
        <taxon>Primates</taxon>
        <taxon>Haplorrhini</taxon>
        <taxon>Platyrrhini</taxon>
        <taxon>Aotidae</taxon>
        <taxon>Aotus</taxon>
    </lineage>
</organism>
<dbReference type="PANTHER" id="PTHR12595">
    <property type="entry name" value="POS9-ACTIVATING FACTOR FAP7-RELATED"/>
    <property type="match status" value="1"/>
</dbReference>
<evidence type="ECO:0008006" key="10">
    <source>
        <dbReference type="Google" id="ProtNLM"/>
    </source>
</evidence>
<feature type="signal peptide" evidence="7">
    <location>
        <begin position="1"/>
        <end position="16"/>
    </location>
</feature>
<dbReference type="Proteomes" id="UP000233020">
    <property type="component" value="Unplaced"/>
</dbReference>
<dbReference type="STRING" id="37293.ENSANAP00000026310"/>
<evidence type="ECO:0000256" key="1">
    <source>
        <dbReference type="ARBA" id="ARBA00022517"/>
    </source>
</evidence>
<evidence type="ECO:0000256" key="6">
    <source>
        <dbReference type="ARBA" id="ARBA00022840"/>
    </source>
</evidence>
<keyword evidence="7" id="KW-0732">Signal</keyword>
<dbReference type="Pfam" id="PF13238">
    <property type="entry name" value="AAA_18"/>
    <property type="match status" value="1"/>
</dbReference>
<keyword evidence="1" id="KW-0690">Ribosome biogenesis</keyword>
<dbReference type="AlphaFoldDB" id="A0A2K5DZD8"/>
<evidence type="ECO:0000313" key="9">
    <source>
        <dbReference type="Proteomes" id="UP000233020"/>
    </source>
</evidence>
<dbReference type="GO" id="GO:0005524">
    <property type="term" value="F:ATP binding"/>
    <property type="evidence" value="ECO:0007669"/>
    <property type="project" value="UniProtKB-KW"/>
</dbReference>
<keyword evidence="9" id="KW-1185">Reference proteome</keyword>
<name>A0A2K5DZD8_AOTNA</name>
<accession>A0A2K5DZD8</accession>
<dbReference type="GO" id="GO:0005737">
    <property type="term" value="C:cytoplasm"/>
    <property type="evidence" value="ECO:0007669"/>
    <property type="project" value="TreeGrafter"/>
</dbReference>
<dbReference type="Ensembl" id="ENSANAT00000044235.1">
    <property type="protein sequence ID" value="ENSANAP00000026310.1"/>
    <property type="gene ID" value="ENSANAG00000030867.1"/>
</dbReference>
<protein>
    <recommendedName>
        <fullName evidence="10">Adenylate kinase isoenzyme 6</fullName>
    </recommendedName>
</protein>
<evidence type="ECO:0000256" key="3">
    <source>
        <dbReference type="ARBA" id="ARBA00022679"/>
    </source>
</evidence>
<keyword evidence="3" id="KW-0808">Transferase</keyword>
<evidence type="ECO:0000256" key="7">
    <source>
        <dbReference type="SAM" id="SignalP"/>
    </source>
</evidence>
<dbReference type="SUPFAM" id="SSF52540">
    <property type="entry name" value="P-loop containing nucleoside triphosphate hydrolases"/>
    <property type="match status" value="1"/>
</dbReference>
<keyword evidence="2" id="KW-0698">rRNA processing</keyword>
<dbReference type="GO" id="GO:0016887">
    <property type="term" value="F:ATP hydrolysis activity"/>
    <property type="evidence" value="ECO:0007669"/>
    <property type="project" value="InterPro"/>
</dbReference>
<dbReference type="OMA" id="DTIECET"/>
<proteinExistence type="predicted"/>
<keyword evidence="6" id="KW-0067">ATP-binding</keyword>
<reference evidence="8" key="2">
    <citation type="submission" date="2025-09" db="UniProtKB">
        <authorList>
            <consortium name="Ensembl"/>
        </authorList>
    </citation>
    <scope>IDENTIFICATION</scope>
</reference>
<evidence type="ECO:0000256" key="4">
    <source>
        <dbReference type="ARBA" id="ARBA00022741"/>
    </source>
</evidence>
<evidence type="ECO:0000256" key="5">
    <source>
        <dbReference type="ARBA" id="ARBA00022777"/>
    </source>
</evidence>
<reference evidence="8" key="1">
    <citation type="submission" date="2025-08" db="UniProtKB">
        <authorList>
            <consortium name="Ensembl"/>
        </authorList>
    </citation>
    <scope>IDENTIFICATION</scope>
</reference>
<dbReference type="InterPro" id="IPR027417">
    <property type="entry name" value="P-loop_NTPase"/>
</dbReference>
<dbReference type="GO" id="GO:0004017">
    <property type="term" value="F:AMP kinase activity"/>
    <property type="evidence" value="ECO:0007669"/>
    <property type="project" value="InterPro"/>
</dbReference>
<dbReference type="PANTHER" id="PTHR12595:SF0">
    <property type="entry name" value="ADENYLATE KINASE ISOENZYME 6"/>
    <property type="match status" value="1"/>
</dbReference>
<dbReference type="Gene3D" id="3.40.50.300">
    <property type="entry name" value="P-loop containing nucleotide triphosphate hydrolases"/>
    <property type="match status" value="1"/>
</dbReference>
<sequence length="162" mass="18767">MLFLNILLAGTSGVGKTPPGKEPESKSGLKYINVGDLAQEEQLYDGYDEEYACPILDDDRVVDELDNQMREGSYFFVLRTDTNVLHERLETRGYNEKKLTDNIQCEIFQVLYEETTASYKEEIMHQLPKNNVDQILSSGSKTKTPDLKTEWMKRLRCVKYRK</sequence>
<dbReference type="InterPro" id="IPR020618">
    <property type="entry name" value="Adenyl_kinase_AK6"/>
</dbReference>
<dbReference type="GO" id="GO:0006364">
    <property type="term" value="P:rRNA processing"/>
    <property type="evidence" value="ECO:0007669"/>
    <property type="project" value="UniProtKB-KW"/>
</dbReference>
<feature type="chain" id="PRO_5014396294" description="Adenylate kinase isoenzyme 6" evidence="7">
    <location>
        <begin position="17"/>
        <end position="162"/>
    </location>
</feature>
<keyword evidence="5" id="KW-0418">Kinase</keyword>